<accession>A0A024GDI0</accession>
<organism evidence="2 3">
    <name type="scientific">Albugo candida</name>
    <dbReference type="NCBI Taxonomy" id="65357"/>
    <lineage>
        <taxon>Eukaryota</taxon>
        <taxon>Sar</taxon>
        <taxon>Stramenopiles</taxon>
        <taxon>Oomycota</taxon>
        <taxon>Peronosporomycetes</taxon>
        <taxon>Albuginales</taxon>
        <taxon>Albuginaceae</taxon>
        <taxon>Albugo</taxon>
    </lineage>
</organism>
<name>A0A024GDI0_9STRA</name>
<dbReference type="PANTHER" id="PTHR31723">
    <property type="entry name" value="PATHOGENESIS-RELATED FAMILY PROTEIN"/>
    <property type="match status" value="1"/>
</dbReference>
<keyword evidence="3" id="KW-1185">Reference proteome</keyword>
<dbReference type="InterPro" id="IPR032710">
    <property type="entry name" value="NTF2-like_dom_sf"/>
</dbReference>
<dbReference type="PANTHER" id="PTHR31723:SF10">
    <property type="entry name" value="PATHOGEN-RELATED PROTEIN"/>
    <property type="match status" value="1"/>
</dbReference>
<evidence type="ECO:0000313" key="3">
    <source>
        <dbReference type="Proteomes" id="UP000053237"/>
    </source>
</evidence>
<dbReference type="Proteomes" id="UP000053237">
    <property type="component" value="Unassembled WGS sequence"/>
</dbReference>
<proteinExistence type="predicted"/>
<comment type="caution">
    <text evidence="2">The sequence shown here is derived from an EMBL/GenBank/DDBJ whole genome shotgun (WGS) entry which is preliminary data.</text>
</comment>
<dbReference type="InterPro" id="IPR053218">
    <property type="entry name" value="Pathogen-related_defense"/>
</dbReference>
<protein>
    <recommendedName>
        <fullName evidence="4">PH domain-containing protein</fullName>
    </recommendedName>
</protein>
<evidence type="ECO:0000313" key="2">
    <source>
        <dbReference type="EMBL" id="CCI44828.1"/>
    </source>
</evidence>
<evidence type="ECO:0008006" key="4">
    <source>
        <dbReference type="Google" id="ProtNLM"/>
    </source>
</evidence>
<reference evidence="2 3" key="1">
    <citation type="submission" date="2012-05" db="EMBL/GenBank/DDBJ databases">
        <title>Recombination and specialization in a pathogen metapopulation.</title>
        <authorList>
            <person name="Gardiner A."/>
            <person name="Kemen E."/>
            <person name="Schultz-Larsen T."/>
            <person name="MacLean D."/>
            <person name="Van Oosterhout C."/>
            <person name="Jones J.D.G."/>
        </authorList>
    </citation>
    <scope>NUCLEOTIDE SEQUENCE [LARGE SCALE GENOMIC DNA]</scope>
    <source>
        <strain evidence="2 3">Ac Nc2</strain>
    </source>
</reference>
<sequence>MSLTTDDLYCMGDHTASTVSSQSYERYMSARAAALLYKGYLTSKKSIMKSSHRKFYFLVESNPRLFAFKDESCFERWVTSDRVWNTAGDGDGINDPKLVCVVIRADRVASDTNHNSHGVTILEGPASKFISRSLMTTSRHACDAWLDALRRIQLRNNTNISASSVIQRHAFEDTKRSINPSASRIISNDRKSGDDLKNRSNSMCKNQSLKSSKSEPSGCVGAGDSKISEKVLLFVPGAVSPFSASESLLAEAKSQLDQLVAKGHHRPIRRGLEPNEIRNVAWRYGVPNFIIHDLAYLKGKTRCEQNTPLESYIENYCQTYIMDATCKSNYRDWTSVHQNQFFVQVNDGEQIAGASIQENDTFGFICLRSNFLGGIIANAQSAFSQAFTEGFPMEVLEVFTQPPRCHFSWRHWGSFSGRYKGVKGDGRMIQFFGFGYVEIDAHRMVKLRLYYKITNLIEKLEAARESLSQTT</sequence>
<feature type="region of interest" description="Disordered" evidence="1">
    <location>
        <begin position="181"/>
        <end position="221"/>
    </location>
</feature>
<feature type="compositionally biased region" description="Basic and acidic residues" evidence="1">
    <location>
        <begin position="187"/>
        <end position="198"/>
    </location>
</feature>
<dbReference type="SUPFAM" id="SSF54427">
    <property type="entry name" value="NTF2-like"/>
    <property type="match status" value="1"/>
</dbReference>
<gene>
    <name evidence="2" type="ORF">BN9_056520</name>
</gene>
<dbReference type="EMBL" id="CAIX01000080">
    <property type="protein sequence ID" value="CCI44828.1"/>
    <property type="molecule type" value="Genomic_DNA"/>
</dbReference>
<evidence type="ECO:0000256" key="1">
    <source>
        <dbReference type="SAM" id="MobiDB-lite"/>
    </source>
</evidence>
<feature type="compositionally biased region" description="Polar residues" evidence="1">
    <location>
        <begin position="199"/>
        <end position="215"/>
    </location>
</feature>
<dbReference type="InParanoid" id="A0A024GDI0"/>
<dbReference type="AlphaFoldDB" id="A0A024GDI0"/>
<dbReference type="OrthoDB" id="65445at2759"/>